<dbReference type="EMBL" id="JBGMDY010000009">
    <property type="protein sequence ID" value="KAL2322746.1"/>
    <property type="molecule type" value="Genomic_DNA"/>
</dbReference>
<evidence type="ECO:0000313" key="2">
    <source>
        <dbReference type="Proteomes" id="UP001603857"/>
    </source>
</evidence>
<reference evidence="1 2" key="1">
    <citation type="submission" date="2024-08" db="EMBL/GenBank/DDBJ databases">
        <title>Insights into the chromosomal genome structure of Flemingia macrophylla.</title>
        <authorList>
            <person name="Ding Y."/>
            <person name="Zhao Y."/>
            <person name="Bi W."/>
            <person name="Wu M."/>
            <person name="Zhao G."/>
            <person name="Gong Y."/>
            <person name="Li W."/>
            <person name="Zhang P."/>
        </authorList>
    </citation>
    <scope>NUCLEOTIDE SEQUENCE [LARGE SCALE GENOMIC DNA]</scope>
    <source>
        <strain evidence="1">DYQJB</strain>
        <tissue evidence="1">Leaf</tissue>
    </source>
</reference>
<gene>
    <name evidence="1" type="ORF">Fmac_027125</name>
</gene>
<dbReference type="Proteomes" id="UP001603857">
    <property type="component" value="Unassembled WGS sequence"/>
</dbReference>
<evidence type="ECO:0000313" key="1">
    <source>
        <dbReference type="EMBL" id="KAL2322746.1"/>
    </source>
</evidence>
<sequence length="64" mass="7379">MEECINLLDISVVLIQKFQSQLAQQLEKLHKTVTASVMQQKQQPKEMEEEMHSFVSTKAEVGFI</sequence>
<protein>
    <submittedName>
        <fullName evidence="1">Uncharacterized protein</fullName>
    </submittedName>
</protein>
<keyword evidence="2" id="KW-1185">Reference proteome</keyword>
<dbReference type="AlphaFoldDB" id="A0ABD1LH30"/>
<proteinExistence type="predicted"/>
<name>A0ABD1LH30_9FABA</name>
<comment type="caution">
    <text evidence="1">The sequence shown here is derived from an EMBL/GenBank/DDBJ whole genome shotgun (WGS) entry which is preliminary data.</text>
</comment>
<accession>A0ABD1LH30</accession>
<organism evidence="1 2">
    <name type="scientific">Flemingia macrophylla</name>
    <dbReference type="NCBI Taxonomy" id="520843"/>
    <lineage>
        <taxon>Eukaryota</taxon>
        <taxon>Viridiplantae</taxon>
        <taxon>Streptophyta</taxon>
        <taxon>Embryophyta</taxon>
        <taxon>Tracheophyta</taxon>
        <taxon>Spermatophyta</taxon>
        <taxon>Magnoliopsida</taxon>
        <taxon>eudicotyledons</taxon>
        <taxon>Gunneridae</taxon>
        <taxon>Pentapetalae</taxon>
        <taxon>rosids</taxon>
        <taxon>fabids</taxon>
        <taxon>Fabales</taxon>
        <taxon>Fabaceae</taxon>
        <taxon>Papilionoideae</taxon>
        <taxon>50 kb inversion clade</taxon>
        <taxon>NPAAA clade</taxon>
        <taxon>indigoferoid/millettioid clade</taxon>
        <taxon>Phaseoleae</taxon>
        <taxon>Flemingia</taxon>
    </lineage>
</organism>